<dbReference type="Gene3D" id="3.30.420.10">
    <property type="entry name" value="Ribonuclease H-like superfamily/Ribonuclease H"/>
    <property type="match status" value="1"/>
</dbReference>
<name>A0A1S3VWJ7_VIGRR</name>
<dbReference type="InterPro" id="IPR036236">
    <property type="entry name" value="Znf_C2H2_sf"/>
</dbReference>
<dbReference type="InterPro" id="IPR003604">
    <property type="entry name" value="Matrin/U1-like-C_Znf_C2H2"/>
</dbReference>
<feature type="transmembrane region" description="Helical" evidence="1">
    <location>
        <begin position="80"/>
        <end position="100"/>
    </location>
</feature>
<feature type="transmembrane region" description="Helical" evidence="1">
    <location>
        <begin position="48"/>
        <end position="74"/>
    </location>
</feature>
<reference evidence="4" key="1">
    <citation type="submission" date="2025-08" db="UniProtKB">
        <authorList>
            <consortium name="RefSeq"/>
        </authorList>
    </citation>
    <scope>IDENTIFICATION</scope>
    <source>
        <tissue evidence="4">Leaf</tissue>
    </source>
</reference>
<evidence type="ECO:0000256" key="1">
    <source>
        <dbReference type="SAM" id="Phobius"/>
    </source>
</evidence>
<feature type="domain" description="U1-type" evidence="2">
    <location>
        <begin position="195"/>
        <end position="229"/>
    </location>
</feature>
<dbReference type="AlphaFoldDB" id="A0A1S3VWJ7"/>
<accession>A0A1S3VWJ7</accession>
<organism evidence="3 4">
    <name type="scientific">Vigna radiata var. radiata</name>
    <name type="common">Mung bean</name>
    <name type="synonym">Phaseolus aureus</name>
    <dbReference type="NCBI Taxonomy" id="3916"/>
    <lineage>
        <taxon>Eukaryota</taxon>
        <taxon>Viridiplantae</taxon>
        <taxon>Streptophyta</taxon>
        <taxon>Embryophyta</taxon>
        <taxon>Tracheophyta</taxon>
        <taxon>Spermatophyta</taxon>
        <taxon>Magnoliopsida</taxon>
        <taxon>eudicotyledons</taxon>
        <taxon>Gunneridae</taxon>
        <taxon>Pentapetalae</taxon>
        <taxon>rosids</taxon>
        <taxon>fabids</taxon>
        <taxon>Fabales</taxon>
        <taxon>Fabaceae</taxon>
        <taxon>Papilionoideae</taxon>
        <taxon>50 kb inversion clade</taxon>
        <taxon>NPAAA clade</taxon>
        <taxon>indigoferoid/millettioid clade</taxon>
        <taxon>Phaseoleae</taxon>
        <taxon>Vigna</taxon>
    </lineage>
</organism>
<dbReference type="SMART" id="SM00451">
    <property type="entry name" value="ZnF_U1"/>
    <property type="match status" value="1"/>
</dbReference>
<keyword evidence="1" id="KW-0472">Membrane</keyword>
<dbReference type="Gene3D" id="3.30.160.60">
    <property type="entry name" value="Classic Zinc Finger"/>
    <property type="match status" value="1"/>
</dbReference>
<dbReference type="GO" id="GO:0004523">
    <property type="term" value="F:RNA-DNA hybrid ribonuclease activity"/>
    <property type="evidence" value="ECO:0007669"/>
    <property type="project" value="InterPro"/>
</dbReference>
<feature type="transmembrane region" description="Helical" evidence="1">
    <location>
        <begin position="20"/>
        <end position="36"/>
    </location>
</feature>
<dbReference type="Pfam" id="PF12874">
    <property type="entry name" value="zf-met"/>
    <property type="match status" value="1"/>
</dbReference>
<dbReference type="OrthoDB" id="10009287at2759"/>
<dbReference type="Pfam" id="PF13456">
    <property type="entry name" value="RVT_3"/>
    <property type="match status" value="1"/>
</dbReference>
<keyword evidence="1" id="KW-1133">Transmembrane helix</keyword>
<dbReference type="SUPFAM" id="SSF53098">
    <property type="entry name" value="Ribonuclease H-like"/>
    <property type="match status" value="1"/>
</dbReference>
<evidence type="ECO:0000313" key="3">
    <source>
        <dbReference type="Proteomes" id="UP000087766"/>
    </source>
</evidence>
<dbReference type="KEGG" id="vra:106778935"/>
<dbReference type="InterPro" id="IPR004345">
    <property type="entry name" value="TB2_DP1_HVA22"/>
</dbReference>
<dbReference type="InterPro" id="IPR013087">
    <property type="entry name" value="Znf_C2H2_type"/>
</dbReference>
<dbReference type="Proteomes" id="UP000087766">
    <property type="component" value="Unplaced"/>
</dbReference>
<dbReference type="InterPro" id="IPR044730">
    <property type="entry name" value="RNase_H-like_dom_plant"/>
</dbReference>
<dbReference type="GeneID" id="106778935"/>
<dbReference type="InterPro" id="IPR036397">
    <property type="entry name" value="RNaseH_sf"/>
</dbReference>
<dbReference type="RefSeq" id="XP_014522429.1">
    <property type="nucleotide sequence ID" value="XM_014666943.2"/>
</dbReference>
<dbReference type="SUPFAM" id="SSF57667">
    <property type="entry name" value="beta-beta-alpha zinc fingers"/>
    <property type="match status" value="1"/>
</dbReference>
<evidence type="ECO:0000313" key="4">
    <source>
        <dbReference type="RefSeq" id="XP_014522429.1"/>
    </source>
</evidence>
<proteinExistence type="predicted"/>
<dbReference type="InterPro" id="IPR012337">
    <property type="entry name" value="RNaseH-like_sf"/>
</dbReference>
<dbReference type="PANTHER" id="PTHR47723">
    <property type="entry name" value="OS05G0353850 PROTEIN"/>
    <property type="match status" value="1"/>
</dbReference>
<dbReference type="InterPro" id="IPR053151">
    <property type="entry name" value="RNase_H-like"/>
</dbReference>
<keyword evidence="3" id="KW-1185">Reference proteome</keyword>
<dbReference type="CDD" id="cd06222">
    <property type="entry name" value="RNase_H_like"/>
    <property type="match status" value="1"/>
</dbReference>
<dbReference type="GO" id="GO:0008270">
    <property type="term" value="F:zinc ion binding"/>
    <property type="evidence" value="ECO:0007669"/>
    <property type="project" value="InterPro"/>
</dbReference>
<dbReference type="GO" id="GO:0003676">
    <property type="term" value="F:nucleic acid binding"/>
    <property type="evidence" value="ECO:0007669"/>
    <property type="project" value="InterPro"/>
</dbReference>
<gene>
    <name evidence="4" type="primary">LOC106778935</name>
</gene>
<dbReference type="InterPro" id="IPR002156">
    <property type="entry name" value="RNaseH_domain"/>
</dbReference>
<dbReference type="Pfam" id="PF03134">
    <property type="entry name" value="TB2_DP1_HVA22"/>
    <property type="match status" value="1"/>
</dbReference>
<keyword evidence="1" id="KW-0812">Transmembrane</keyword>
<sequence length="439" mass="50481">MSWEEPFYTLLTNSFTLLSWPPFSLLCPLFVSVCAMESDSRSSNQRCLAFWVLFSLSTIVEWELSLLFNCLPWWPHLKSIATVLLLMPYVGAAQCIYKFLIRPYSSWTLFTKISNIFSEKGTDFESDEGAKLFDVSDQTITSSQIQEKERVDFSDQTITPSQIQEKKLEACQDHSAGCDKTESSYARITTKKLVQKEWSCALCQISTTSENCLRAHLKGKKHKDKEKNLRVEFHETNSKSLLSSTQKRIKGMVLIRNLNQIASILNPVSRSIRWCEWTKPKFGWTKLNTDGSIYRDSASFGGLLRDHTGEPICAFVSKVPQGDVFLVELWAIWRGLVLCWGLGIKAIWVESDSMSVVKTVNRKQHCPKADNYLKQIWKLLKKFDKYQISHSWRETNRAADHLAKMVVWGNDVVLWPVDFPPTLCSIIEDDAKGKKYLRR</sequence>
<protein>
    <submittedName>
        <fullName evidence="4">Uncharacterized protein LOC106778935</fullName>
    </submittedName>
</protein>
<evidence type="ECO:0000259" key="2">
    <source>
        <dbReference type="SMART" id="SM00451"/>
    </source>
</evidence>
<dbReference type="PANTHER" id="PTHR47723:SF19">
    <property type="entry name" value="POLYNUCLEOTIDYL TRANSFERASE, RIBONUCLEASE H-LIKE SUPERFAMILY PROTEIN"/>
    <property type="match status" value="1"/>
</dbReference>